<comment type="cofactor">
    <cofactor evidence="1">
        <name>Ca(2+)</name>
        <dbReference type="ChEBI" id="CHEBI:29108"/>
    </cofactor>
</comment>
<keyword evidence="4" id="KW-0479">Metal-binding</keyword>
<protein>
    <recommendedName>
        <fullName evidence="9">DUF1565 domain-containing protein</fullName>
    </recommendedName>
</protein>
<evidence type="ECO:0000256" key="2">
    <source>
        <dbReference type="ARBA" id="ARBA00004613"/>
    </source>
</evidence>
<evidence type="ECO:0000256" key="5">
    <source>
        <dbReference type="ARBA" id="ARBA00022729"/>
    </source>
</evidence>
<evidence type="ECO:0000256" key="7">
    <source>
        <dbReference type="ARBA" id="ARBA00023239"/>
    </source>
</evidence>
<dbReference type="InterPro" id="IPR011459">
    <property type="entry name" value="DUF1565"/>
</dbReference>
<evidence type="ECO:0000256" key="3">
    <source>
        <dbReference type="ARBA" id="ARBA00022525"/>
    </source>
</evidence>
<comment type="subcellular location">
    <subcellularLocation>
        <location evidence="2">Secreted</location>
    </subcellularLocation>
</comment>
<dbReference type="PANTHER" id="PTHR40088:SF1">
    <property type="entry name" value="PECTATE LYASE PEL9"/>
    <property type="match status" value="1"/>
</dbReference>
<dbReference type="InterPro" id="IPR052052">
    <property type="entry name" value="Polysaccharide_Lyase_9"/>
</dbReference>
<keyword evidence="5" id="KW-0732">Signal</keyword>
<organism evidence="10">
    <name type="scientific">marine sediment metagenome</name>
    <dbReference type="NCBI Taxonomy" id="412755"/>
    <lineage>
        <taxon>unclassified sequences</taxon>
        <taxon>metagenomes</taxon>
        <taxon>ecological metagenomes</taxon>
    </lineage>
</organism>
<sequence>MKLFQVIILLMAATVQAEEYYVSKEGNDINPGSLSRPWLTIQKATTTLAAGDTVYIRGGRYKERVVPKRSGIAGKPITYTAYPNEIATIDGSGIRLPSDWGGLLDISGKNYIYISGLWITNAGPNDNNPGILVDNSGHVTLAGNTIYNTVSSGIGVWNSFDITIDNNLGEVTAFADTDATFVEGKPAWTVKIGEKDGRKFARLFGKIVLIKENEEEVSGSIGYPLSW</sequence>
<dbReference type="InterPro" id="IPR012334">
    <property type="entry name" value="Pectin_lyas_fold"/>
</dbReference>
<dbReference type="InterPro" id="IPR011050">
    <property type="entry name" value="Pectin_lyase_fold/virulence"/>
</dbReference>
<evidence type="ECO:0000256" key="8">
    <source>
        <dbReference type="ARBA" id="ARBA00038263"/>
    </source>
</evidence>
<reference evidence="10" key="1">
    <citation type="journal article" date="2015" name="Nature">
        <title>Complex archaea that bridge the gap between prokaryotes and eukaryotes.</title>
        <authorList>
            <person name="Spang A."/>
            <person name="Saw J.H."/>
            <person name="Jorgensen S.L."/>
            <person name="Zaremba-Niedzwiedzka K."/>
            <person name="Martijn J."/>
            <person name="Lind A.E."/>
            <person name="van Eijk R."/>
            <person name="Schleper C."/>
            <person name="Guy L."/>
            <person name="Ettema T.J."/>
        </authorList>
    </citation>
    <scope>NUCLEOTIDE SEQUENCE</scope>
</reference>
<name>A0A0F8WKU3_9ZZZZ</name>
<evidence type="ECO:0000256" key="6">
    <source>
        <dbReference type="ARBA" id="ARBA00022837"/>
    </source>
</evidence>
<evidence type="ECO:0000259" key="9">
    <source>
        <dbReference type="Pfam" id="PF07602"/>
    </source>
</evidence>
<dbReference type="GO" id="GO:0005576">
    <property type="term" value="C:extracellular region"/>
    <property type="evidence" value="ECO:0007669"/>
    <property type="project" value="UniProtKB-SubCell"/>
</dbReference>
<evidence type="ECO:0000313" key="10">
    <source>
        <dbReference type="EMBL" id="KKK57467.1"/>
    </source>
</evidence>
<dbReference type="AlphaFoldDB" id="A0A0F8WKU3"/>
<proteinExistence type="inferred from homology"/>
<feature type="domain" description="DUF1565" evidence="9">
    <location>
        <begin position="25"/>
        <end position="158"/>
    </location>
</feature>
<dbReference type="EMBL" id="LAZR01064463">
    <property type="protein sequence ID" value="KKK57467.1"/>
    <property type="molecule type" value="Genomic_DNA"/>
</dbReference>
<keyword evidence="3" id="KW-0964">Secreted</keyword>
<keyword evidence="6" id="KW-0106">Calcium</keyword>
<dbReference type="PANTHER" id="PTHR40088">
    <property type="entry name" value="PECTATE LYASE (EUROFUNG)"/>
    <property type="match status" value="1"/>
</dbReference>
<evidence type="ECO:0000256" key="1">
    <source>
        <dbReference type="ARBA" id="ARBA00001913"/>
    </source>
</evidence>
<feature type="non-terminal residue" evidence="10">
    <location>
        <position position="227"/>
    </location>
</feature>
<comment type="similarity">
    <text evidence="8">Belongs to the polysaccharide lyase 9 family.</text>
</comment>
<keyword evidence="7" id="KW-0456">Lyase</keyword>
<comment type="caution">
    <text evidence="10">The sequence shown here is derived from an EMBL/GenBank/DDBJ whole genome shotgun (WGS) entry which is preliminary data.</text>
</comment>
<gene>
    <name evidence="10" type="ORF">LCGC14_3054170</name>
</gene>
<dbReference type="Pfam" id="PF07602">
    <property type="entry name" value="DUF1565"/>
    <property type="match status" value="1"/>
</dbReference>
<dbReference type="GO" id="GO:0016837">
    <property type="term" value="F:carbon-oxygen lyase activity, acting on polysaccharides"/>
    <property type="evidence" value="ECO:0007669"/>
    <property type="project" value="TreeGrafter"/>
</dbReference>
<dbReference type="Gene3D" id="2.160.20.10">
    <property type="entry name" value="Single-stranded right-handed beta-helix, Pectin lyase-like"/>
    <property type="match status" value="1"/>
</dbReference>
<accession>A0A0F8WKU3</accession>
<dbReference type="SUPFAM" id="SSF51126">
    <property type="entry name" value="Pectin lyase-like"/>
    <property type="match status" value="1"/>
</dbReference>
<evidence type="ECO:0000256" key="4">
    <source>
        <dbReference type="ARBA" id="ARBA00022723"/>
    </source>
</evidence>
<dbReference type="GO" id="GO:0046872">
    <property type="term" value="F:metal ion binding"/>
    <property type="evidence" value="ECO:0007669"/>
    <property type="project" value="UniProtKB-KW"/>
</dbReference>